<accession>A0AA87ZLD2</accession>
<protein>
    <submittedName>
        <fullName evidence="1">Uncharacterized protein</fullName>
    </submittedName>
</protein>
<evidence type="ECO:0000313" key="2">
    <source>
        <dbReference type="Proteomes" id="UP001187192"/>
    </source>
</evidence>
<dbReference type="AlphaFoldDB" id="A0AA87ZLD2"/>
<keyword evidence="2" id="KW-1185">Reference proteome</keyword>
<gene>
    <name evidence="1" type="ORF">TIFTF001_001278</name>
</gene>
<dbReference type="EMBL" id="BTGU01000001">
    <property type="protein sequence ID" value="GMN26346.1"/>
    <property type="molecule type" value="Genomic_DNA"/>
</dbReference>
<proteinExistence type="predicted"/>
<dbReference type="Proteomes" id="UP001187192">
    <property type="component" value="Unassembled WGS sequence"/>
</dbReference>
<reference evidence="1" key="1">
    <citation type="submission" date="2023-07" db="EMBL/GenBank/DDBJ databases">
        <title>draft genome sequence of fig (Ficus carica).</title>
        <authorList>
            <person name="Takahashi T."/>
            <person name="Nishimura K."/>
        </authorList>
    </citation>
    <scope>NUCLEOTIDE SEQUENCE</scope>
</reference>
<evidence type="ECO:0000313" key="1">
    <source>
        <dbReference type="EMBL" id="GMN26346.1"/>
    </source>
</evidence>
<comment type="caution">
    <text evidence="1">The sequence shown here is derived from an EMBL/GenBank/DDBJ whole genome shotgun (WGS) entry which is preliminary data.</text>
</comment>
<organism evidence="1 2">
    <name type="scientific">Ficus carica</name>
    <name type="common">Common fig</name>
    <dbReference type="NCBI Taxonomy" id="3494"/>
    <lineage>
        <taxon>Eukaryota</taxon>
        <taxon>Viridiplantae</taxon>
        <taxon>Streptophyta</taxon>
        <taxon>Embryophyta</taxon>
        <taxon>Tracheophyta</taxon>
        <taxon>Spermatophyta</taxon>
        <taxon>Magnoliopsida</taxon>
        <taxon>eudicotyledons</taxon>
        <taxon>Gunneridae</taxon>
        <taxon>Pentapetalae</taxon>
        <taxon>rosids</taxon>
        <taxon>fabids</taxon>
        <taxon>Rosales</taxon>
        <taxon>Moraceae</taxon>
        <taxon>Ficeae</taxon>
        <taxon>Ficus</taxon>
    </lineage>
</organism>
<sequence>MADRRRWLSMELQSKFNKVIDLFLLDWPEFQMPTVDGLTKKLFNAMSILEALIGLNFCKEAAEPLLNAYNDYLASEGLKSLEISRESLLAFKQSMNTVLSNWSDFQTAEHMIEAHRRHDLASATFFFLAKTAEPNMDGLAEEMHRVISNILDGRVDSSNCKKAAQKLLDIHQICLEEDFKTPVNLKGEGQSIKRCEIISSAKAKKTLD</sequence>
<name>A0AA87ZLD2_FICCA</name>